<reference evidence="7 8" key="1">
    <citation type="submission" date="2015-04" db="EMBL/GenBank/DDBJ databases">
        <title>The complete genome sequence of the rumen methanogen Methanobrevibacter millerae SM9.</title>
        <authorList>
            <person name="Leahy S.C."/>
            <person name="Kelly W.J."/>
            <person name="Pacheco D.M."/>
            <person name="Li D."/>
            <person name="Altermann E."/>
            <person name="Attwood G.T."/>
        </authorList>
    </citation>
    <scope>NUCLEOTIDE SEQUENCE [LARGE SCALE GENOMIC DNA]</scope>
    <source>
        <strain evidence="7 8">SM9</strain>
    </source>
</reference>
<keyword evidence="8" id="KW-1185">Reference proteome</keyword>
<evidence type="ECO:0000256" key="2">
    <source>
        <dbReference type="ARBA" id="ARBA00022649"/>
    </source>
</evidence>
<keyword evidence="4" id="KW-0012">Acyltransferase</keyword>
<accession>A0A0U3DND8</accession>
<dbReference type="SUPFAM" id="SSF55729">
    <property type="entry name" value="Acyl-CoA N-acyltransferases (Nat)"/>
    <property type="match status" value="1"/>
</dbReference>
<organism evidence="7 8">
    <name type="scientific">Methanobrevibacter millerae</name>
    <dbReference type="NCBI Taxonomy" id="230361"/>
    <lineage>
        <taxon>Archaea</taxon>
        <taxon>Methanobacteriati</taxon>
        <taxon>Methanobacteriota</taxon>
        <taxon>Methanomada group</taxon>
        <taxon>Methanobacteria</taxon>
        <taxon>Methanobacteriales</taxon>
        <taxon>Methanobacteriaceae</taxon>
        <taxon>Methanobrevibacter</taxon>
    </lineage>
</organism>
<dbReference type="PANTHER" id="PTHR36449">
    <property type="entry name" value="ACETYLTRANSFERASE-RELATED"/>
    <property type="match status" value="1"/>
</dbReference>
<dbReference type="Pfam" id="PF13673">
    <property type="entry name" value="Acetyltransf_10"/>
    <property type="match status" value="1"/>
</dbReference>
<keyword evidence="3 7" id="KW-0808">Transferase</keyword>
<gene>
    <name evidence="7" type="ORF">sm9_0120</name>
</gene>
<dbReference type="InterPro" id="IPR016181">
    <property type="entry name" value="Acyl_CoA_acyltransferase"/>
</dbReference>
<dbReference type="EMBL" id="CP011266">
    <property type="protein sequence ID" value="ALT67929.1"/>
    <property type="molecule type" value="Genomic_DNA"/>
</dbReference>
<sequence>MPIEKIKNEYTIDKLDEKSNLDDFSCGLDDMDEFLKHDALNQQNEKLSVTYLVKYNNEIIGFFSLLSDKIELKDIEDEYDLPYSVCPAMKIGRFAVNNKYRSLGLGNLLLDNICYQIKKISEIHGIRFITVDAYCNVRGFYYKNEFKHFKVRNKKN</sequence>
<dbReference type="GeneID" id="26735100"/>
<evidence type="ECO:0000256" key="1">
    <source>
        <dbReference type="ARBA" id="ARBA00022491"/>
    </source>
</evidence>
<dbReference type="AlphaFoldDB" id="A0A0U3DND8"/>
<evidence type="ECO:0000313" key="7">
    <source>
        <dbReference type="EMBL" id="ALT67929.1"/>
    </source>
</evidence>
<evidence type="ECO:0000256" key="5">
    <source>
        <dbReference type="ARBA" id="ARBA00049880"/>
    </source>
</evidence>
<dbReference type="RefSeq" id="WP_058738293.1">
    <property type="nucleotide sequence ID" value="NZ_CP011266.1"/>
</dbReference>
<comment type="catalytic activity">
    <reaction evidence="5">
        <text>glycyl-tRNA(Gly) + acetyl-CoA = N-acetylglycyl-tRNA(Gly) + CoA + H(+)</text>
        <dbReference type="Rhea" id="RHEA:81867"/>
        <dbReference type="Rhea" id="RHEA-COMP:9683"/>
        <dbReference type="Rhea" id="RHEA-COMP:19766"/>
        <dbReference type="ChEBI" id="CHEBI:15378"/>
        <dbReference type="ChEBI" id="CHEBI:57287"/>
        <dbReference type="ChEBI" id="CHEBI:57288"/>
        <dbReference type="ChEBI" id="CHEBI:78522"/>
        <dbReference type="ChEBI" id="CHEBI:232036"/>
    </reaction>
</comment>
<dbReference type="Gene3D" id="3.40.630.30">
    <property type="match status" value="1"/>
</dbReference>
<keyword evidence="2" id="KW-1277">Toxin-antitoxin system</keyword>
<dbReference type="Proteomes" id="UP000067738">
    <property type="component" value="Chromosome"/>
</dbReference>
<evidence type="ECO:0000313" key="8">
    <source>
        <dbReference type="Proteomes" id="UP000067738"/>
    </source>
</evidence>
<dbReference type="InterPro" id="IPR000182">
    <property type="entry name" value="GNAT_dom"/>
</dbReference>
<dbReference type="PATRIC" id="fig|230361.4.peg.121"/>
<name>A0A0U3DND8_9EURY</name>
<dbReference type="KEGG" id="mmil:sm9_0120"/>
<proteinExistence type="predicted"/>
<feature type="domain" description="N-acetyltransferase" evidence="6">
    <location>
        <begin position="31"/>
        <end position="150"/>
    </location>
</feature>
<dbReference type="PANTHER" id="PTHR36449:SF1">
    <property type="entry name" value="ACETYLTRANSFERASE"/>
    <property type="match status" value="1"/>
</dbReference>
<evidence type="ECO:0000256" key="4">
    <source>
        <dbReference type="ARBA" id="ARBA00023315"/>
    </source>
</evidence>
<evidence type="ECO:0000259" key="6">
    <source>
        <dbReference type="Pfam" id="PF13673"/>
    </source>
</evidence>
<dbReference type="OrthoDB" id="106308at2157"/>
<dbReference type="GO" id="GO:0016747">
    <property type="term" value="F:acyltransferase activity, transferring groups other than amino-acyl groups"/>
    <property type="evidence" value="ECO:0007669"/>
    <property type="project" value="InterPro"/>
</dbReference>
<keyword evidence="1" id="KW-0678">Repressor</keyword>
<evidence type="ECO:0000256" key="3">
    <source>
        <dbReference type="ARBA" id="ARBA00022679"/>
    </source>
</evidence>
<protein>
    <submittedName>
        <fullName evidence="7">Acetyltransferase GNAT family</fullName>
    </submittedName>
</protein>